<name>A0ABT4VJI9_9HYPH</name>
<dbReference type="PANTHER" id="PTHR33164:SF13">
    <property type="entry name" value="4-HYDROXYPHENYLACETATE CATABOLISM PROTEIN"/>
    <property type="match status" value="1"/>
</dbReference>
<protein>
    <submittedName>
        <fullName evidence="2">Homoprotocatechuate degradation operon regulator HpaR</fullName>
    </submittedName>
</protein>
<dbReference type="InterPro" id="IPR012712">
    <property type="entry name" value="HpaR/FarR"/>
</dbReference>
<dbReference type="SUPFAM" id="SSF46785">
    <property type="entry name" value="Winged helix' DNA-binding domain"/>
    <property type="match status" value="1"/>
</dbReference>
<comment type="caution">
    <text evidence="2">The sequence shown here is derived from an EMBL/GenBank/DDBJ whole genome shotgun (WGS) entry which is preliminary data.</text>
</comment>
<dbReference type="PRINTS" id="PR00598">
    <property type="entry name" value="HTHMARR"/>
</dbReference>
<dbReference type="Proteomes" id="UP001148313">
    <property type="component" value="Unassembled WGS sequence"/>
</dbReference>
<dbReference type="RefSeq" id="WP_271088302.1">
    <property type="nucleotide sequence ID" value="NZ_JAPJZH010000003.1"/>
</dbReference>
<dbReference type="PANTHER" id="PTHR33164">
    <property type="entry name" value="TRANSCRIPTIONAL REGULATOR, MARR FAMILY"/>
    <property type="match status" value="1"/>
</dbReference>
<dbReference type="PROSITE" id="PS50995">
    <property type="entry name" value="HTH_MARR_2"/>
    <property type="match status" value="1"/>
</dbReference>
<proteinExistence type="predicted"/>
<reference evidence="2" key="1">
    <citation type="submission" date="2022-11" db="EMBL/GenBank/DDBJ databases">
        <title>Hoeflea poritis sp. nov., isolated from scleractinian coral Porites lutea.</title>
        <authorList>
            <person name="Zhang G."/>
            <person name="Wei Q."/>
            <person name="Cai L."/>
        </authorList>
    </citation>
    <scope>NUCLEOTIDE SEQUENCE</scope>
    <source>
        <strain evidence="2">E7-10</strain>
    </source>
</reference>
<dbReference type="InterPro" id="IPR036390">
    <property type="entry name" value="WH_DNA-bd_sf"/>
</dbReference>
<gene>
    <name evidence="2" type="primary">hpaR</name>
    <name evidence="2" type="ORF">OOZ53_05350</name>
</gene>
<dbReference type="Gene3D" id="1.10.10.10">
    <property type="entry name" value="Winged helix-like DNA-binding domain superfamily/Winged helix DNA-binding domain"/>
    <property type="match status" value="1"/>
</dbReference>
<sequence length="145" mass="16443">MSDKDLRATSRALPIALLRARETVMAQIRPMLADTGVTEQQWRVLRVLAEDGGMDPTDIAEKSCLLLPSLTRILKFLEENALVTRKRHETDGRRHVVEITDKGRGLIDRNAPASNRIYAELEKSFGTKKMNRLLDLLDELAHLKL</sequence>
<keyword evidence="3" id="KW-1185">Reference proteome</keyword>
<dbReference type="EMBL" id="JAPJZH010000003">
    <property type="protein sequence ID" value="MDA4844764.1"/>
    <property type="molecule type" value="Genomic_DNA"/>
</dbReference>
<evidence type="ECO:0000259" key="1">
    <source>
        <dbReference type="PROSITE" id="PS50995"/>
    </source>
</evidence>
<dbReference type="SMART" id="SM00347">
    <property type="entry name" value="HTH_MARR"/>
    <property type="match status" value="1"/>
</dbReference>
<dbReference type="Pfam" id="PF01047">
    <property type="entry name" value="MarR"/>
    <property type="match status" value="1"/>
</dbReference>
<dbReference type="InterPro" id="IPR036388">
    <property type="entry name" value="WH-like_DNA-bd_sf"/>
</dbReference>
<feature type="domain" description="HTH marR-type" evidence="1">
    <location>
        <begin position="10"/>
        <end position="142"/>
    </location>
</feature>
<organism evidence="2 3">
    <name type="scientific">Hoeflea poritis</name>
    <dbReference type="NCBI Taxonomy" id="2993659"/>
    <lineage>
        <taxon>Bacteria</taxon>
        <taxon>Pseudomonadati</taxon>
        <taxon>Pseudomonadota</taxon>
        <taxon>Alphaproteobacteria</taxon>
        <taxon>Hyphomicrobiales</taxon>
        <taxon>Rhizobiaceae</taxon>
        <taxon>Hoeflea</taxon>
    </lineage>
</organism>
<evidence type="ECO:0000313" key="2">
    <source>
        <dbReference type="EMBL" id="MDA4844764.1"/>
    </source>
</evidence>
<evidence type="ECO:0000313" key="3">
    <source>
        <dbReference type="Proteomes" id="UP001148313"/>
    </source>
</evidence>
<dbReference type="NCBIfam" id="TIGR02337">
    <property type="entry name" value="HpaR"/>
    <property type="match status" value="1"/>
</dbReference>
<accession>A0ABT4VJI9</accession>
<dbReference type="InterPro" id="IPR039422">
    <property type="entry name" value="MarR/SlyA-like"/>
</dbReference>
<dbReference type="InterPro" id="IPR000835">
    <property type="entry name" value="HTH_MarR-typ"/>
</dbReference>